<evidence type="ECO:0000256" key="2">
    <source>
        <dbReference type="ARBA" id="ARBA00023125"/>
    </source>
</evidence>
<evidence type="ECO:0000256" key="3">
    <source>
        <dbReference type="ARBA" id="ARBA00023163"/>
    </source>
</evidence>
<dbReference type="Gene3D" id="2.60.120.10">
    <property type="entry name" value="Jelly Rolls"/>
    <property type="match status" value="1"/>
</dbReference>
<keyword evidence="1" id="KW-0805">Transcription regulation</keyword>
<evidence type="ECO:0000259" key="4">
    <source>
        <dbReference type="PROSITE" id="PS01124"/>
    </source>
</evidence>
<reference evidence="5 6" key="1">
    <citation type="submission" date="2017-05" db="EMBL/GenBank/DDBJ databases">
        <title>Functional genome analysis of Paenibacillus pasadenensis strain R16: insights on endophytic life style and antifungal activity.</title>
        <authorList>
            <person name="Passera A."/>
            <person name="Marcolungo L."/>
            <person name="Casati P."/>
            <person name="Brasca M."/>
            <person name="Quaglino F."/>
            <person name="Delledonne M."/>
        </authorList>
    </citation>
    <scope>NUCLEOTIDE SEQUENCE [LARGE SCALE GENOMIC DNA]</scope>
    <source>
        <strain evidence="5 6">R16</strain>
    </source>
</reference>
<dbReference type="InterPro" id="IPR014710">
    <property type="entry name" value="RmlC-like_jellyroll"/>
</dbReference>
<keyword evidence="2" id="KW-0238">DNA-binding</keyword>
<dbReference type="PROSITE" id="PS01124">
    <property type="entry name" value="HTH_ARAC_FAMILY_2"/>
    <property type="match status" value="1"/>
</dbReference>
<gene>
    <name evidence="5" type="ORF">B8V81_3844</name>
</gene>
<dbReference type="GO" id="GO:0003700">
    <property type="term" value="F:DNA-binding transcription factor activity"/>
    <property type="evidence" value="ECO:0007669"/>
    <property type="project" value="InterPro"/>
</dbReference>
<evidence type="ECO:0000313" key="5">
    <source>
        <dbReference type="EMBL" id="PLT45413.1"/>
    </source>
</evidence>
<dbReference type="InterPro" id="IPR003313">
    <property type="entry name" value="AraC-bd"/>
</dbReference>
<sequence length="291" mass="32485">MQPFRKPFQLDPVFPFELVLQGVRRYETELPDHLHDLYELVYVHDGQGTFFIDGSLYEKKAGDLFLIPGNTVHRAFPSSGDPIVSTALFFAPSLVHAESLDDGHHPLRCFERARKSKQHKAELTQPARLAVEAAIEAIAGELQTAAAGYRHAVKLHLQQLLLALSRLPMHEEAPRSDLLPGPKWVHDALRTIDLDPVRCGGLKELASAACVSAPHFSRVFKQMTGMNVTDYVGAKRLVAAKERLLSTDDNVEAIANDCGFLGLPHFYQAFKKLTGMTPRGYRLQSRLEPKE</sequence>
<dbReference type="PANTHER" id="PTHR43280:SF28">
    <property type="entry name" value="HTH-TYPE TRANSCRIPTIONAL ACTIVATOR RHAS"/>
    <property type="match status" value="1"/>
</dbReference>
<dbReference type="Proteomes" id="UP000234789">
    <property type="component" value="Unassembled WGS sequence"/>
</dbReference>
<keyword evidence="3" id="KW-0804">Transcription</keyword>
<dbReference type="Pfam" id="PF02311">
    <property type="entry name" value="AraC_binding"/>
    <property type="match status" value="1"/>
</dbReference>
<dbReference type="RefSeq" id="WP_101808956.1">
    <property type="nucleotide sequence ID" value="NZ_NFEZ01000004.1"/>
</dbReference>
<evidence type="ECO:0000313" key="6">
    <source>
        <dbReference type="Proteomes" id="UP000234789"/>
    </source>
</evidence>
<dbReference type="Gene3D" id="1.10.10.60">
    <property type="entry name" value="Homeodomain-like"/>
    <property type="match status" value="2"/>
</dbReference>
<keyword evidence="6" id="KW-1185">Reference proteome</keyword>
<dbReference type="PANTHER" id="PTHR43280">
    <property type="entry name" value="ARAC-FAMILY TRANSCRIPTIONAL REGULATOR"/>
    <property type="match status" value="1"/>
</dbReference>
<protein>
    <submittedName>
        <fullName evidence="5">Transcriptional regulator, AraC family</fullName>
    </submittedName>
</protein>
<dbReference type="InterPro" id="IPR009057">
    <property type="entry name" value="Homeodomain-like_sf"/>
</dbReference>
<dbReference type="SMART" id="SM00342">
    <property type="entry name" value="HTH_ARAC"/>
    <property type="match status" value="1"/>
</dbReference>
<dbReference type="EMBL" id="NFEZ01000004">
    <property type="protein sequence ID" value="PLT45413.1"/>
    <property type="molecule type" value="Genomic_DNA"/>
</dbReference>
<name>A0A2N5N517_9BACL</name>
<dbReference type="InterPro" id="IPR018060">
    <property type="entry name" value="HTH_AraC"/>
</dbReference>
<dbReference type="InterPro" id="IPR037923">
    <property type="entry name" value="HTH-like"/>
</dbReference>
<dbReference type="SUPFAM" id="SSF51215">
    <property type="entry name" value="Regulatory protein AraC"/>
    <property type="match status" value="1"/>
</dbReference>
<organism evidence="5 6">
    <name type="scientific">Paenibacillus pasadenensis</name>
    <dbReference type="NCBI Taxonomy" id="217090"/>
    <lineage>
        <taxon>Bacteria</taxon>
        <taxon>Bacillati</taxon>
        <taxon>Bacillota</taxon>
        <taxon>Bacilli</taxon>
        <taxon>Bacillales</taxon>
        <taxon>Paenibacillaceae</taxon>
        <taxon>Paenibacillus</taxon>
    </lineage>
</organism>
<dbReference type="InterPro" id="IPR018062">
    <property type="entry name" value="HTH_AraC-typ_CS"/>
</dbReference>
<proteinExistence type="predicted"/>
<dbReference type="SUPFAM" id="SSF46689">
    <property type="entry name" value="Homeodomain-like"/>
    <property type="match status" value="2"/>
</dbReference>
<comment type="caution">
    <text evidence="5">The sequence shown here is derived from an EMBL/GenBank/DDBJ whole genome shotgun (WGS) entry which is preliminary data.</text>
</comment>
<dbReference type="GO" id="GO:0043565">
    <property type="term" value="F:sequence-specific DNA binding"/>
    <property type="evidence" value="ECO:0007669"/>
    <property type="project" value="InterPro"/>
</dbReference>
<feature type="domain" description="HTH araC/xylS-type" evidence="4">
    <location>
        <begin position="186"/>
        <end position="284"/>
    </location>
</feature>
<evidence type="ECO:0000256" key="1">
    <source>
        <dbReference type="ARBA" id="ARBA00023015"/>
    </source>
</evidence>
<dbReference type="AlphaFoldDB" id="A0A2N5N517"/>
<dbReference type="PROSITE" id="PS00041">
    <property type="entry name" value="HTH_ARAC_FAMILY_1"/>
    <property type="match status" value="1"/>
</dbReference>
<dbReference type="Pfam" id="PF12833">
    <property type="entry name" value="HTH_18"/>
    <property type="match status" value="1"/>
</dbReference>
<accession>A0A2N5N517</accession>